<sequence>MGLLTVIKGLPFAYLKDMQEDKEYVFNGALSLDLSLTAMKGMIADLEVNKKAMK</sequence>
<proteinExistence type="predicted"/>
<evidence type="ECO:0000313" key="2">
    <source>
        <dbReference type="Proteomes" id="UP000008942"/>
    </source>
</evidence>
<organism evidence="1 2">
    <name type="scientific">Bartonella elizabethae Re6043vi</name>
    <dbReference type="NCBI Taxonomy" id="1094554"/>
    <lineage>
        <taxon>Bacteria</taxon>
        <taxon>Pseudomonadati</taxon>
        <taxon>Pseudomonadota</taxon>
        <taxon>Alphaproteobacteria</taxon>
        <taxon>Hyphomicrobiales</taxon>
        <taxon>Bartonellaceae</taxon>
        <taxon>Bartonella</taxon>
    </lineage>
</organism>
<dbReference type="GO" id="GO:0016829">
    <property type="term" value="F:lyase activity"/>
    <property type="evidence" value="ECO:0007669"/>
    <property type="project" value="UniProtKB-KW"/>
</dbReference>
<dbReference type="EMBL" id="AILW01000004">
    <property type="protein sequence ID" value="EJF83369.1"/>
    <property type="molecule type" value="Genomic_DNA"/>
</dbReference>
<keyword evidence="1" id="KW-0456">Lyase</keyword>
<keyword evidence="2" id="KW-1185">Reference proteome</keyword>
<comment type="caution">
    <text evidence="1">The sequence shown here is derived from an EMBL/GenBank/DDBJ whole genome shotgun (WGS) entry which is preliminary data.</text>
</comment>
<protein>
    <submittedName>
        <fullName evidence="1">Argininosuccinate lyase</fullName>
    </submittedName>
</protein>
<dbReference type="InterPro" id="IPR008948">
    <property type="entry name" value="L-Aspartase-like"/>
</dbReference>
<gene>
    <name evidence="1" type="ORF">MCU_01054</name>
</gene>
<evidence type="ECO:0000313" key="1">
    <source>
        <dbReference type="EMBL" id="EJF83369.1"/>
    </source>
</evidence>
<dbReference type="SUPFAM" id="SSF48557">
    <property type="entry name" value="L-aspartase-like"/>
    <property type="match status" value="1"/>
</dbReference>
<reference evidence="1 2" key="1">
    <citation type="submission" date="2012-03" db="EMBL/GenBank/DDBJ databases">
        <title>The Genome Sequence of Bartonella elizabethae Re6043vi.</title>
        <authorList>
            <consortium name="The Broad Institute Genome Sequencing Platform"/>
            <consortium name="The Broad Institute Genome Sequencing Center for Infectious Disease"/>
            <person name="Feldgarden M."/>
            <person name="Kirby J."/>
            <person name="Kosoy M."/>
            <person name="Birtles R."/>
            <person name="Probert W.S."/>
            <person name="Chiaraviglio L."/>
            <person name="Young S.K."/>
            <person name="Zeng Q."/>
            <person name="Gargeya S."/>
            <person name="Fitzgerald M."/>
            <person name="Haas B."/>
            <person name="Abouelleil A."/>
            <person name="Alvarado L."/>
            <person name="Arachchi H.M."/>
            <person name="Berlin A."/>
            <person name="Chapman S.B."/>
            <person name="Gearin G."/>
            <person name="Goldberg J."/>
            <person name="Griggs A."/>
            <person name="Gujja S."/>
            <person name="Hansen M."/>
            <person name="Heiman D."/>
            <person name="Howarth C."/>
            <person name="Larimer J."/>
            <person name="Lui A."/>
            <person name="MacDonald P.J.P."/>
            <person name="McCowen C."/>
            <person name="Montmayeur A."/>
            <person name="Murphy C."/>
            <person name="Neiman D."/>
            <person name="Pearson M."/>
            <person name="Priest M."/>
            <person name="Roberts A."/>
            <person name="Saif S."/>
            <person name="Shea T."/>
            <person name="Sisk P."/>
            <person name="Stolte C."/>
            <person name="Sykes S."/>
            <person name="Wortman J."/>
            <person name="Nusbaum C."/>
            <person name="Birren B."/>
        </authorList>
    </citation>
    <scope>NUCLEOTIDE SEQUENCE [LARGE SCALE GENOMIC DNA]</scope>
    <source>
        <strain evidence="1 2">Re6043vi</strain>
    </source>
</reference>
<dbReference type="Gene3D" id="1.20.200.10">
    <property type="entry name" value="Fumarase/aspartase (Central domain)"/>
    <property type="match status" value="1"/>
</dbReference>
<accession>A0ABN0GKZ1</accession>
<name>A0ABN0GKZ1_BAREL</name>
<dbReference type="Proteomes" id="UP000008942">
    <property type="component" value="Unassembled WGS sequence"/>
</dbReference>